<feature type="binding site" evidence="12">
    <location>
        <position position="151"/>
    </location>
    <ligand>
        <name>NAD(+)</name>
        <dbReference type="ChEBI" id="CHEBI:57540"/>
    </ligand>
</feature>
<dbReference type="InterPro" id="IPR008927">
    <property type="entry name" value="6-PGluconate_DH-like_C_sf"/>
</dbReference>
<dbReference type="PANTHER" id="PTHR43561">
    <property type="match status" value="1"/>
</dbReference>
<dbReference type="Proteomes" id="UP001153620">
    <property type="component" value="Chromosome 1"/>
</dbReference>
<dbReference type="PANTHER" id="PTHR43561:SF3">
    <property type="entry name" value="HYDROXYACYL-COENZYME A DEHYDROGENASE, MITOCHONDRIAL"/>
    <property type="match status" value="1"/>
</dbReference>
<dbReference type="PROSITE" id="PS00067">
    <property type="entry name" value="3HCDH"/>
    <property type="match status" value="1"/>
</dbReference>
<feature type="site" description="Important for catalytic activity" evidence="11">
    <location>
        <position position="148"/>
    </location>
</feature>
<evidence type="ECO:0000313" key="16">
    <source>
        <dbReference type="Proteomes" id="UP001153620"/>
    </source>
</evidence>
<evidence type="ECO:0000256" key="11">
    <source>
        <dbReference type="PIRSR" id="PIRSR000105-1"/>
    </source>
</evidence>
<keyword evidence="7 12" id="KW-0520">NAD</keyword>
<reference evidence="15" key="2">
    <citation type="submission" date="2022-10" db="EMBL/GenBank/DDBJ databases">
        <authorList>
            <consortium name="ENA_rothamsted_submissions"/>
            <consortium name="culmorum"/>
            <person name="King R."/>
        </authorList>
    </citation>
    <scope>NUCLEOTIDE SEQUENCE</scope>
</reference>
<accession>A0A9N9RN86</accession>
<evidence type="ECO:0000256" key="3">
    <source>
        <dbReference type="ARBA" id="ARBA00009463"/>
    </source>
</evidence>
<evidence type="ECO:0000256" key="12">
    <source>
        <dbReference type="PIRSR" id="PIRSR000105-2"/>
    </source>
</evidence>
<dbReference type="AlphaFoldDB" id="A0A9N9RN86"/>
<comment type="catalytic activity">
    <reaction evidence="10">
        <text>a (3S)-3-hydroxyacyl-CoA + NAD(+) = a 3-oxoacyl-CoA + NADH + H(+)</text>
        <dbReference type="Rhea" id="RHEA:22432"/>
        <dbReference type="ChEBI" id="CHEBI:15378"/>
        <dbReference type="ChEBI" id="CHEBI:57318"/>
        <dbReference type="ChEBI" id="CHEBI:57540"/>
        <dbReference type="ChEBI" id="CHEBI:57945"/>
        <dbReference type="ChEBI" id="CHEBI:90726"/>
        <dbReference type="EC" id="1.1.1.35"/>
    </reaction>
</comment>
<reference evidence="15" key="1">
    <citation type="submission" date="2022-01" db="EMBL/GenBank/DDBJ databases">
        <authorList>
            <person name="King R."/>
        </authorList>
    </citation>
    <scope>NUCLEOTIDE SEQUENCE</scope>
</reference>
<protein>
    <recommendedName>
        <fullName evidence="4">3-hydroxyacyl-CoA dehydrogenase</fullName>
        <ecNumber evidence="4">1.1.1.35</ecNumber>
    </recommendedName>
</protein>
<dbReference type="Pfam" id="PF02737">
    <property type="entry name" value="3HCDH_N"/>
    <property type="match status" value="1"/>
</dbReference>
<feature type="domain" description="3-hydroxyacyl-CoA dehydrogenase C-terminal" evidence="13">
    <location>
        <begin position="194"/>
        <end position="291"/>
    </location>
</feature>
<dbReference type="InterPro" id="IPR006176">
    <property type="entry name" value="3-OHacyl-CoA_DH_NAD-bd"/>
</dbReference>
<comment type="subcellular location">
    <subcellularLocation>
        <location evidence="1">Mitochondrion matrix</location>
    </subcellularLocation>
</comment>
<dbReference type="InterPro" id="IPR052242">
    <property type="entry name" value="Mito_3-hydroxyacyl-CoA_DH"/>
</dbReference>
<feature type="binding site" evidence="12">
    <location>
        <position position="35"/>
    </location>
    <ligand>
        <name>NAD(+)</name>
        <dbReference type="ChEBI" id="CHEBI:57540"/>
    </ligand>
</feature>
<feature type="binding site" evidence="12">
    <location>
        <position position="100"/>
    </location>
    <ligand>
        <name>NAD(+)</name>
        <dbReference type="ChEBI" id="CHEBI:57540"/>
    </ligand>
</feature>
<dbReference type="Gene3D" id="3.40.50.720">
    <property type="entry name" value="NAD(P)-binding Rossmann-like Domain"/>
    <property type="match status" value="1"/>
</dbReference>
<evidence type="ECO:0000259" key="14">
    <source>
        <dbReference type="Pfam" id="PF02737"/>
    </source>
</evidence>
<dbReference type="InterPro" id="IPR006108">
    <property type="entry name" value="3HC_DH_C"/>
</dbReference>
<comment type="pathway">
    <text evidence="2">Lipid metabolism; fatty acid beta-oxidation.</text>
</comment>
<dbReference type="GO" id="GO:0003857">
    <property type="term" value="F:(3S)-3-hydroxyacyl-CoA dehydrogenase (NAD+) activity"/>
    <property type="evidence" value="ECO:0007669"/>
    <property type="project" value="UniProtKB-EC"/>
</dbReference>
<dbReference type="OrthoDB" id="5958943at2759"/>
<keyword evidence="16" id="KW-1185">Reference proteome</keyword>
<evidence type="ECO:0000256" key="1">
    <source>
        <dbReference type="ARBA" id="ARBA00004305"/>
    </source>
</evidence>
<dbReference type="Gene3D" id="1.10.1040.10">
    <property type="entry name" value="N-(1-d-carboxylethyl)-l-norvaline Dehydrogenase, domain 2"/>
    <property type="match status" value="1"/>
</dbReference>
<feature type="binding site" evidence="12">
    <location>
        <position position="105"/>
    </location>
    <ligand>
        <name>NAD(+)</name>
        <dbReference type="ChEBI" id="CHEBI:57540"/>
    </ligand>
</feature>
<dbReference type="InterPro" id="IPR036291">
    <property type="entry name" value="NAD(P)-bd_dom_sf"/>
</dbReference>
<proteinExistence type="inferred from homology"/>
<feature type="binding site" evidence="12">
    <location>
        <position position="127"/>
    </location>
    <ligand>
        <name>NAD(+)</name>
        <dbReference type="ChEBI" id="CHEBI:57540"/>
    </ligand>
</feature>
<dbReference type="EC" id="1.1.1.35" evidence="4"/>
<dbReference type="FunFam" id="3.40.50.720:FF:000009">
    <property type="entry name" value="Fatty oxidation complex, alpha subunit"/>
    <property type="match status" value="1"/>
</dbReference>
<dbReference type="GO" id="GO:0006635">
    <property type="term" value="P:fatty acid beta-oxidation"/>
    <property type="evidence" value="ECO:0007669"/>
    <property type="project" value="TreeGrafter"/>
</dbReference>
<evidence type="ECO:0000256" key="5">
    <source>
        <dbReference type="ARBA" id="ARBA00022832"/>
    </source>
</evidence>
<feature type="binding site" evidence="12">
    <location>
        <begin position="12"/>
        <end position="17"/>
    </location>
    <ligand>
        <name>NAD(+)</name>
        <dbReference type="ChEBI" id="CHEBI:57540"/>
    </ligand>
</feature>
<dbReference type="InterPro" id="IPR006180">
    <property type="entry name" value="3-OHacyl-CoA_DH_CS"/>
</dbReference>
<comment type="similarity">
    <text evidence="3">Belongs to the 3-hydroxyacyl-CoA dehydrogenase family.</text>
</comment>
<evidence type="ECO:0000256" key="7">
    <source>
        <dbReference type="ARBA" id="ARBA00023027"/>
    </source>
</evidence>
<gene>
    <name evidence="15" type="ORF">CHIRRI_LOCUS4466</name>
</gene>
<feature type="binding site" evidence="12">
    <location>
        <position position="283"/>
    </location>
    <ligand>
        <name>NAD(+)</name>
        <dbReference type="ChEBI" id="CHEBI:57540"/>
    </ligand>
</feature>
<evidence type="ECO:0000259" key="13">
    <source>
        <dbReference type="Pfam" id="PF00725"/>
    </source>
</evidence>
<organism evidence="15 16">
    <name type="scientific">Chironomus riparius</name>
    <dbReference type="NCBI Taxonomy" id="315576"/>
    <lineage>
        <taxon>Eukaryota</taxon>
        <taxon>Metazoa</taxon>
        <taxon>Ecdysozoa</taxon>
        <taxon>Arthropoda</taxon>
        <taxon>Hexapoda</taxon>
        <taxon>Insecta</taxon>
        <taxon>Pterygota</taxon>
        <taxon>Neoptera</taxon>
        <taxon>Endopterygota</taxon>
        <taxon>Diptera</taxon>
        <taxon>Nematocera</taxon>
        <taxon>Chironomoidea</taxon>
        <taxon>Chironomidae</taxon>
        <taxon>Chironominae</taxon>
        <taxon>Chironomus</taxon>
    </lineage>
</organism>
<keyword evidence="6" id="KW-0560">Oxidoreductase</keyword>
<dbReference type="InterPro" id="IPR022694">
    <property type="entry name" value="3-OHacyl-CoA_DH"/>
</dbReference>
<keyword evidence="5" id="KW-0276">Fatty acid metabolism</keyword>
<feature type="domain" description="3-hydroxyacyl-CoA dehydrogenase NAD binding" evidence="14">
    <location>
        <begin position="7"/>
        <end position="192"/>
    </location>
</feature>
<dbReference type="SUPFAM" id="SSF51735">
    <property type="entry name" value="NAD(P)-binding Rossmann-fold domains"/>
    <property type="match status" value="1"/>
</dbReference>
<dbReference type="SUPFAM" id="SSF48179">
    <property type="entry name" value="6-phosphogluconate dehydrogenase C-terminal domain-like"/>
    <property type="match status" value="1"/>
</dbReference>
<keyword evidence="8" id="KW-0443">Lipid metabolism</keyword>
<keyword evidence="9" id="KW-0496">Mitochondrion</keyword>
<evidence type="ECO:0000313" key="15">
    <source>
        <dbReference type="EMBL" id="CAG9801540.1"/>
    </source>
</evidence>
<evidence type="ECO:0000256" key="9">
    <source>
        <dbReference type="ARBA" id="ARBA00023128"/>
    </source>
</evidence>
<evidence type="ECO:0000256" key="2">
    <source>
        <dbReference type="ARBA" id="ARBA00005005"/>
    </source>
</evidence>
<dbReference type="GO" id="GO:0005759">
    <property type="term" value="C:mitochondrial matrix"/>
    <property type="evidence" value="ECO:0007669"/>
    <property type="project" value="UniProtKB-SubCell"/>
</dbReference>
<dbReference type="PIRSF" id="PIRSF000105">
    <property type="entry name" value="HCDH"/>
    <property type="match status" value="1"/>
</dbReference>
<sequence>MSSEIRNVVIVGSGVMGSGIAQAVAIKGFNVTVVDLNEQLIQKARNYIEKILNRVGRRKFNDDQLKIEEFVRTSMTRVFVTTNLLEAVKDADLVIEAIVENLETKQKMFKSIDSVAKASTIFASNTSSIPISMIAKNSKRLDRFCGLHFFNPVAMMELLEVIRIPETSEATYQLVMAFGKKLGKTCVTCKDTPGFIVNRLLSPFINEALTMLEEDVATKEDIDAAMKLGAGHPMGPFELCDLVGLDVIHNARKFYHDQFPDIPFFAPSTIVDKMVKEGKLGVKSGEGFYNYK</sequence>
<dbReference type="InterPro" id="IPR013328">
    <property type="entry name" value="6PGD_dom2"/>
</dbReference>
<evidence type="ECO:0000256" key="6">
    <source>
        <dbReference type="ARBA" id="ARBA00023002"/>
    </source>
</evidence>
<evidence type="ECO:0000256" key="8">
    <source>
        <dbReference type="ARBA" id="ARBA00023098"/>
    </source>
</evidence>
<dbReference type="Pfam" id="PF00725">
    <property type="entry name" value="3HCDH"/>
    <property type="match status" value="1"/>
</dbReference>
<dbReference type="EMBL" id="OU895877">
    <property type="protein sequence ID" value="CAG9801540.1"/>
    <property type="molecule type" value="Genomic_DNA"/>
</dbReference>
<evidence type="ECO:0000256" key="10">
    <source>
        <dbReference type="ARBA" id="ARBA00049556"/>
    </source>
</evidence>
<evidence type="ECO:0000256" key="4">
    <source>
        <dbReference type="ARBA" id="ARBA00013000"/>
    </source>
</evidence>
<dbReference type="GO" id="GO:0070403">
    <property type="term" value="F:NAD+ binding"/>
    <property type="evidence" value="ECO:0007669"/>
    <property type="project" value="InterPro"/>
</dbReference>
<name>A0A9N9RN86_9DIPT</name>